<evidence type="ECO:0000256" key="10">
    <source>
        <dbReference type="ARBA" id="ARBA00035585"/>
    </source>
</evidence>
<dbReference type="Pfam" id="PF02537">
    <property type="entry name" value="CRCB"/>
    <property type="match status" value="1"/>
</dbReference>
<evidence type="ECO:0000256" key="2">
    <source>
        <dbReference type="ARBA" id="ARBA00022475"/>
    </source>
</evidence>
<dbReference type="GO" id="GO:0140114">
    <property type="term" value="P:cellular detoxification of fluoride"/>
    <property type="evidence" value="ECO:0007669"/>
    <property type="project" value="UniProtKB-UniRule"/>
</dbReference>
<dbReference type="AlphaFoldDB" id="A0A1H3XJQ8"/>
<keyword evidence="11" id="KW-0479">Metal-binding</keyword>
<keyword evidence="2 11" id="KW-1003">Cell membrane</keyword>
<feature type="transmembrane region" description="Helical" evidence="11">
    <location>
        <begin position="66"/>
        <end position="84"/>
    </location>
</feature>
<keyword evidence="3" id="KW-0997">Cell inner membrane</keyword>
<evidence type="ECO:0000256" key="4">
    <source>
        <dbReference type="ARBA" id="ARBA00022692"/>
    </source>
</evidence>
<comment type="catalytic activity">
    <reaction evidence="10">
        <text>fluoride(in) = fluoride(out)</text>
        <dbReference type="Rhea" id="RHEA:76159"/>
        <dbReference type="ChEBI" id="CHEBI:17051"/>
    </reaction>
    <physiologicalReaction direction="left-to-right" evidence="10">
        <dbReference type="Rhea" id="RHEA:76160"/>
    </physiologicalReaction>
</comment>
<dbReference type="HAMAP" id="MF_00454">
    <property type="entry name" value="FluC"/>
    <property type="match status" value="1"/>
</dbReference>
<dbReference type="InterPro" id="IPR003691">
    <property type="entry name" value="FluC"/>
</dbReference>
<keyword evidence="7 11" id="KW-0472">Membrane</keyword>
<dbReference type="Proteomes" id="UP000198820">
    <property type="component" value="Unassembled WGS sequence"/>
</dbReference>
<evidence type="ECO:0000256" key="8">
    <source>
        <dbReference type="ARBA" id="ARBA00023303"/>
    </source>
</evidence>
<dbReference type="PANTHER" id="PTHR28259:SF1">
    <property type="entry name" value="FLUORIDE EXPORT PROTEIN 1-RELATED"/>
    <property type="match status" value="1"/>
</dbReference>
<dbReference type="GO" id="GO:0005886">
    <property type="term" value="C:plasma membrane"/>
    <property type="evidence" value="ECO:0007669"/>
    <property type="project" value="UniProtKB-SubCell"/>
</dbReference>
<reference evidence="12 13" key="1">
    <citation type="submission" date="2016-10" db="EMBL/GenBank/DDBJ databases">
        <authorList>
            <person name="de Groot N.N."/>
        </authorList>
    </citation>
    <scope>NUCLEOTIDE SEQUENCE [LARGE SCALE GENOMIC DNA]</scope>
    <source>
        <strain evidence="12 13">DSM 23581</strain>
    </source>
</reference>
<dbReference type="GO" id="GO:0062054">
    <property type="term" value="F:fluoride channel activity"/>
    <property type="evidence" value="ECO:0007669"/>
    <property type="project" value="UniProtKB-UniRule"/>
</dbReference>
<organism evidence="12 13">
    <name type="scientific">Psychroflexus halocasei</name>
    <dbReference type="NCBI Taxonomy" id="908615"/>
    <lineage>
        <taxon>Bacteria</taxon>
        <taxon>Pseudomonadati</taxon>
        <taxon>Bacteroidota</taxon>
        <taxon>Flavobacteriia</taxon>
        <taxon>Flavobacteriales</taxon>
        <taxon>Flavobacteriaceae</taxon>
        <taxon>Psychroflexus</taxon>
    </lineage>
</organism>
<dbReference type="NCBIfam" id="TIGR00494">
    <property type="entry name" value="crcB"/>
    <property type="match status" value="1"/>
</dbReference>
<evidence type="ECO:0000256" key="11">
    <source>
        <dbReference type="HAMAP-Rule" id="MF_00454"/>
    </source>
</evidence>
<comment type="similarity">
    <text evidence="9 11">Belongs to the fluoride channel Fluc/FEX (TC 1.A.43) family.</text>
</comment>
<sequence>MIKNLALVFIGGGLGSICRYLIGKYFSQFKWVDFNLGTLTVNIVGSFLIGLFIGYFLKDESQNQDLYLLTAVGFCGGFTTFSSFSVDQLNLLKNGAYQSFFIYLILSLVLGLTATFLGLLMTKA</sequence>
<dbReference type="EMBL" id="FNQF01000002">
    <property type="protein sequence ID" value="SDZ99657.1"/>
    <property type="molecule type" value="Genomic_DNA"/>
</dbReference>
<keyword evidence="11" id="KW-0915">Sodium</keyword>
<keyword evidence="4 11" id="KW-0812">Transmembrane</keyword>
<comment type="activity regulation">
    <text evidence="11">Na(+) is not transported, but it plays an essential structural role and its presence is essential for fluoride channel function.</text>
</comment>
<evidence type="ECO:0000313" key="12">
    <source>
        <dbReference type="EMBL" id="SDZ99657.1"/>
    </source>
</evidence>
<dbReference type="GO" id="GO:0046872">
    <property type="term" value="F:metal ion binding"/>
    <property type="evidence" value="ECO:0007669"/>
    <property type="project" value="UniProtKB-KW"/>
</dbReference>
<evidence type="ECO:0000256" key="6">
    <source>
        <dbReference type="ARBA" id="ARBA00023065"/>
    </source>
</evidence>
<feature type="transmembrane region" description="Helical" evidence="11">
    <location>
        <begin position="5"/>
        <end position="22"/>
    </location>
</feature>
<comment type="function">
    <text evidence="11">Fluoride-specific ion channel. Important for reducing fluoride concentration in the cell, thus reducing its toxicity.</text>
</comment>
<comment type="subcellular location">
    <subcellularLocation>
        <location evidence="1 11">Cell membrane</location>
        <topology evidence="1 11">Multi-pass membrane protein</topology>
    </subcellularLocation>
</comment>
<dbReference type="RefSeq" id="WP_317041003.1">
    <property type="nucleotide sequence ID" value="NZ_FNQF01000002.1"/>
</dbReference>
<keyword evidence="11" id="KW-0813">Transport</keyword>
<evidence type="ECO:0000256" key="9">
    <source>
        <dbReference type="ARBA" id="ARBA00035120"/>
    </source>
</evidence>
<keyword evidence="5 11" id="KW-1133">Transmembrane helix</keyword>
<dbReference type="STRING" id="908615.SAMN05421540_102387"/>
<evidence type="ECO:0000313" key="13">
    <source>
        <dbReference type="Proteomes" id="UP000198820"/>
    </source>
</evidence>
<feature type="transmembrane region" description="Helical" evidence="11">
    <location>
        <begin position="96"/>
        <end position="120"/>
    </location>
</feature>
<proteinExistence type="inferred from homology"/>
<feature type="binding site" evidence="11">
    <location>
        <position position="76"/>
    </location>
    <ligand>
        <name>Na(+)</name>
        <dbReference type="ChEBI" id="CHEBI:29101"/>
        <note>structural</note>
    </ligand>
</feature>
<protein>
    <recommendedName>
        <fullName evidence="11">Fluoride-specific ion channel FluC</fullName>
    </recommendedName>
</protein>
<gene>
    <name evidence="11" type="primary">fluC</name>
    <name evidence="11" type="synonym">crcB</name>
    <name evidence="12" type="ORF">SAMN05421540_102387</name>
</gene>
<evidence type="ECO:0000256" key="5">
    <source>
        <dbReference type="ARBA" id="ARBA00022989"/>
    </source>
</evidence>
<evidence type="ECO:0000256" key="7">
    <source>
        <dbReference type="ARBA" id="ARBA00023136"/>
    </source>
</evidence>
<evidence type="ECO:0000256" key="3">
    <source>
        <dbReference type="ARBA" id="ARBA00022519"/>
    </source>
</evidence>
<feature type="transmembrane region" description="Helical" evidence="11">
    <location>
        <begin position="34"/>
        <end position="57"/>
    </location>
</feature>
<dbReference type="PANTHER" id="PTHR28259">
    <property type="entry name" value="FLUORIDE EXPORT PROTEIN 1-RELATED"/>
    <property type="match status" value="1"/>
</dbReference>
<name>A0A1H3XJQ8_9FLAO</name>
<feature type="binding site" evidence="11">
    <location>
        <position position="79"/>
    </location>
    <ligand>
        <name>Na(+)</name>
        <dbReference type="ChEBI" id="CHEBI:29101"/>
        <note>structural</note>
    </ligand>
</feature>
<keyword evidence="8 11" id="KW-0407">Ion channel</keyword>
<accession>A0A1H3XJQ8</accession>
<evidence type="ECO:0000256" key="1">
    <source>
        <dbReference type="ARBA" id="ARBA00004651"/>
    </source>
</evidence>
<keyword evidence="6 11" id="KW-0406">Ion transport</keyword>
<keyword evidence="13" id="KW-1185">Reference proteome</keyword>